<accession>A0A2G9YI99</accession>
<evidence type="ECO:0000259" key="2">
    <source>
        <dbReference type="Pfam" id="PF02543"/>
    </source>
</evidence>
<proteinExistence type="inferred from homology"/>
<dbReference type="GO" id="GO:0003824">
    <property type="term" value="F:catalytic activity"/>
    <property type="evidence" value="ECO:0007669"/>
    <property type="project" value="InterPro"/>
</dbReference>
<feature type="domain" description="Carbamoyltransferase" evidence="2">
    <location>
        <begin position="3"/>
        <end position="71"/>
    </location>
</feature>
<dbReference type="Pfam" id="PF16861">
    <property type="entry name" value="Carbam_trans_C"/>
    <property type="match status" value="1"/>
</dbReference>
<name>A0A2G9YI99_9BACT</name>
<dbReference type="SUPFAM" id="SSF53067">
    <property type="entry name" value="Actin-like ATPase domain"/>
    <property type="match status" value="1"/>
</dbReference>
<dbReference type="InterPro" id="IPR031730">
    <property type="entry name" value="Carbam_trans_C"/>
</dbReference>
<comment type="caution">
    <text evidence="4">The sequence shown here is derived from an EMBL/GenBank/DDBJ whole genome shotgun (WGS) entry which is preliminary data.</text>
</comment>
<evidence type="ECO:0008006" key="6">
    <source>
        <dbReference type="Google" id="ProtNLM"/>
    </source>
</evidence>
<dbReference type="CDD" id="cd24098">
    <property type="entry name" value="ASKHA_NBD_TobZ_N"/>
    <property type="match status" value="1"/>
</dbReference>
<dbReference type="Gene3D" id="3.30.420.40">
    <property type="match status" value="1"/>
</dbReference>
<comment type="similarity">
    <text evidence="1">Belongs to the NodU/CmcH family.</text>
</comment>
<feature type="domain" description="Carbamoyltransferase C-terminal" evidence="3">
    <location>
        <begin position="335"/>
        <end position="504"/>
    </location>
</feature>
<feature type="domain" description="Carbamoyltransferase" evidence="2">
    <location>
        <begin position="93"/>
        <end position="277"/>
    </location>
</feature>
<evidence type="ECO:0000313" key="4">
    <source>
        <dbReference type="EMBL" id="PIP18968.1"/>
    </source>
</evidence>
<dbReference type="InterPro" id="IPR051338">
    <property type="entry name" value="NodU/CmcH_Carbamoyltrnsfr"/>
</dbReference>
<sequence length="504" mass="57211">MNILGISCFYHDSAASLVRDGEISAAAQEERFSRKKYDPRFPFQAINYCLTHSGIKLSDIDCLAFYADNLKSKFKLTLNLGLSHRIKFFSQGDSYLASAYYPSPFKEAVILVNGSDVGVVLGKGERDKINSLKDNVFKSSLGLTYSLITRYLGFNKYGDEFKVMGLAAYGKPKYKDIIQKHSEKSMAFLPKLKQSPDKEITQLHMDIAASLQVAVEEEALKVAEYLYKIHKYENLCLSGDMALNCLINARILEQGLFKHIWIQPAATAAGASIGAALLAWYRILNNERDVDLNKDTMSGSLLGPAYSDEYIESFLKNENIAYKRVSYEDIPKVAAELIANAKIIGWFQGKMEFGPRALGNRSILADPRDMRMHKKINLEVKRREPFRPFAPTVLWEKAKEYFELESENPYMLFTAKVREEKKKYIPAVTHVDGSSRIQALKREDNPLYYDLINEFYKKTGCPVIINTSFNTKSEPMVLTPQDAYRCFRSSEIDCLVLGSFLIVK</sequence>
<protein>
    <recommendedName>
        <fullName evidence="6">Carbamoyltransferase</fullName>
    </recommendedName>
</protein>
<dbReference type="InterPro" id="IPR043129">
    <property type="entry name" value="ATPase_NBD"/>
</dbReference>
<gene>
    <name evidence="4" type="ORF">COX41_05415</name>
</gene>
<organism evidence="4 5">
    <name type="scientific">Candidatus Sherwoodlollariibacterium unditelluris</name>
    <dbReference type="NCBI Taxonomy" id="1974757"/>
    <lineage>
        <taxon>Bacteria</taxon>
        <taxon>Pseudomonadati</taxon>
        <taxon>Candidatus Omnitrophota</taxon>
        <taxon>Candidatus Sherwoodlollariibacterium</taxon>
    </lineage>
</organism>
<dbReference type="AlphaFoldDB" id="A0A2G9YI99"/>
<dbReference type="InterPro" id="IPR003696">
    <property type="entry name" value="Carbtransf_dom"/>
</dbReference>
<dbReference type="PANTHER" id="PTHR34847">
    <property type="entry name" value="NODULATION PROTEIN U"/>
    <property type="match status" value="1"/>
</dbReference>
<dbReference type="PANTHER" id="PTHR34847:SF1">
    <property type="entry name" value="NODULATION PROTEIN U"/>
    <property type="match status" value="1"/>
</dbReference>
<dbReference type="InterPro" id="IPR038152">
    <property type="entry name" value="Carbam_trans_C_sf"/>
</dbReference>
<evidence type="ECO:0000259" key="3">
    <source>
        <dbReference type="Pfam" id="PF16861"/>
    </source>
</evidence>
<dbReference type="Pfam" id="PF02543">
    <property type="entry name" value="Carbam_trans_N"/>
    <property type="match status" value="2"/>
</dbReference>
<dbReference type="Proteomes" id="UP000231292">
    <property type="component" value="Unassembled WGS sequence"/>
</dbReference>
<reference evidence="4 5" key="1">
    <citation type="submission" date="2017-09" db="EMBL/GenBank/DDBJ databases">
        <title>Depth-based differentiation of microbial function through sediment-hosted aquifers and enrichment of novel symbionts in the deep terrestrial subsurface.</title>
        <authorList>
            <person name="Probst A.J."/>
            <person name="Ladd B."/>
            <person name="Jarett J.K."/>
            <person name="Geller-Mcgrath D.E."/>
            <person name="Sieber C.M."/>
            <person name="Emerson J.B."/>
            <person name="Anantharaman K."/>
            <person name="Thomas B.C."/>
            <person name="Malmstrom R."/>
            <person name="Stieglmeier M."/>
            <person name="Klingl A."/>
            <person name="Woyke T."/>
            <person name="Ryan C.M."/>
            <person name="Banfield J.F."/>
        </authorList>
    </citation>
    <scope>NUCLEOTIDE SEQUENCE [LARGE SCALE GENOMIC DNA]</scope>
    <source>
        <strain evidence="4">CG23_combo_of_CG06-09_8_20_14_all_41_10</strain>
    </source>
</reference>
<evidence type="ECO:0000313" key="5">
    <source>
        <dbReference type="Proteomes" id="UP000231292"/>
    </source>
</evidence>
<evidence type="ECO:0000256" key="1">
    <source>
        <dbReference type="ARBA" id="ARBA00006129"/>
    </source>
</evidence>
<dbReference type="EMBL" id="PCRK01000136">
    <property type="protein sequence ID" value="PIP18968.1"/>
    <property type="molecule type" value="Genomic_DNA"/>
</dbReference>
<dbReference type="Gene3D" id="3.90.870.20">
    <property type="entry name" value="Carbamoyltransferase, C-terminal domain"/>
    <property type="match status" value="1"/>
</dbReference>